<evidence type="ECO:0000313" key="2">
    <source>
        <dbReference type="Proteomes" id="UP001162483"/>
    </source>
</evidence>
<dbReference type="EMBL" id="CATNWA010014537">
    <property type="protein sequence ID" value="CAI9573076.1"/>
    <property type="molecule type" value="Genomic_DNA"/>
</dbReference>
<name>A0ABN9DPG9_9NEOB</name>
<dbReference type="Proteomes" id="UP001162483">
    <property type="component" value="Unassembled WGS sequence"/>
</dbReference>
<keyword evidence="2" id="KW-1185">Reference proteome</keyword>
<comment type="caution">
    <text evidence="1">The sequence shown here is derived from an EMBL/GenBank/DDBJ whole genome shotgun (WGS) entry which is preliminary data.</text>
</comment>
<proteinExistence type="predicted"/>
<protein>
    <submittedName>
        <fullName evidence="1">Uncharacterized protein</fullName>
    </submittedName>
</protein>
<evidence type="ECO:0000313" key="1">
    <source>
        <dbReference type="EMBL" id="CAI9573076.1"/>
    </source>
</evidence>
<reference evidence="1" key="1">
    <citation type="submission" date="2023-05" db="EMBL/GenBank/DDBJ databases">
        <authorList>
            <person name="Stuckert A."/>
        </authorList>
    </citation>
    <scope>NUCLEOTIDE SEQUENCE</scope>
</reference>
<accession>A0ABN9DPG9</accession>
<sequence length="40" mass="4460">MSCQSTPAVKFFSKSLSSSLVNEVQLHFAKNTQSCARKIR</sequence>
<gene>
    <name evidence="1" type="ORF">SPARVUS_LOCUS7583980</name>
</gene>
<organism evidence="1 2">
    <name type="scientific">Staurois parvus</name>
    <dbReference type="NCBI Taxonomy" id="386267"/>
    <lineage>
        <taxon>Eukaryota</taxon>
        <taxon>Metazoa</taxon>
        <taxon>Chordata</taxon>
        <taxon>Craniata</taxon>
        <taxon>Vertebrata</taxon>
        <taxon>Euteleostomi</taxon>
        <taxon>Amphibia</taxon>
        <taxon>Batrachia</taxon>
        <taxon>Anura</taxon>
        <taxon>Neobatrachia</taxon>
        <taxon>Ranoidea</taxon>
        <taxon>Ranidae</taxon>
        <taxon>Staurois</taxon>
    </lineage>
</organism>
<feature type="non-terminal residue" evidence="1">
    <location>
        <position position="40"/>
    </location>
</feature>